<dbReference type="RefSeq" id="WP_166990065.1">
    <property type="nucleotide sequence ID" value="NZ_CP061169.1"/>
</dbReference>
<feature type="transmembrane region" description="Helical" evidence="1">
    <location>
        <begin position="150"/>
        <end position="171"/>
    </location>
</feature>
<feature type="transmembrane region" description="Helical" evidence="1">
    <location>
        <begin position="295"/>
        <end position="317"/>
    </location>
</feature>
<feature type="domain" description="Acyltransferase 3" evidence="2">
    <location>
        <begin position="8"/>
        <end position="342"/>
    </location>
</feature>
<protein>
    <submittedName>
        <fullName evidence="3">Acyltransferase</fullName>
    </submittedName>
</protein>
<dbReference type="InterPro" id="IPR050879">
    <property type="entry name" value="Acyltransferase_3"/>
</dbReference>
<reference evidence="3 4" key="1">
    <citation type="submission" date="2020-12" db="EMBL/GenBank/DDBJ databases">
        <title>Microbacterium sp. HY060.</title>
        <authorList>
            <person name="Zhou J."/>
        </authorList>
    </citation>
    <scope>NUCLEOTIDE SEQUENCE [LARGE SCALE GENOMIC DNA]</scope>
    <source>
        <strain evidence="3 4">HY60</strain>
    </source>
</reference>
<feature type="transmembrane region" description="Helical" evidence="1">
    <location>
        <begin position="178"/>
        <end position="195"/>
    </location>
</feature>
<feature type="transmembrane region" description="Helical" evidence="1">
    <location>
        <begin position="50"/>
        <end position="70"/>
    </location>
</feature>
<dbReference type="Pfam" id="PF01757">
    <property type="entry name" value="Acyl_transf_3"/>
    <property type="match status" value="1"/>
</dbReference>
<feature type="transmembrane region" description="Helical" evidence="1">
    <location>
        <begin position="261"/>
        <end position="283"/>
    </location>
</feature>
<evidence type="ECO:0000313" key="3">
    <source>
        <dbReference type="EMBL" id="QPZ40077.1"/>
    </source>
</evidence>
<feature type="transmembrane region" description="Helical" evidence="1">
    <location>
        <begin position="90"/>
        <end position="108"/>
    </location>
</feature>
<feature type="transmembrane region" description="Helical" evidence="1">
    <location>
        <begin position="323"/>
        <end position="345"/>
    </location>
</feature>
<dbReference type="PANTHER" id="PTHR23028:SF53">
    <property type="entry name" value="ACYL_TRANSF_3 DOMAIN-CONTAINING PROTEIN"/>
    <property type="match status" value="1"/>
</dbReference>
<keyword evidence="3" id="KW-0012">Acyltransferase</keyword>
<evidence type="ECO:0000313" key="4">
    <source>
        <dbReference type="Proteomes" id="UP000662814"/>
    </source>
</evidence>
<gene>
    <name evidence="3" type="ORF">HCR76_08740</name>
</gene>
<accession>A0ABX6YMX1</accession>
<evidence type="ECO:0000259" key="2">
    <source>
        <dbReference type="Pfam" id="PF01757"/>
    </source>
</evidence>
<proteinExistence type="predicted"/>
<feature type="transmembrane region" description="Helical" evidence="1">
    <location>
        <begin position="229"/>
        <end position="249"/>
    </location>
</feature>
<sequence>MSSVGRIRSLDGVRGIAAIVVVLYHTTLVARPHLSGETWAWLTQSPLKLLFVGTESVLVFFVLSGVVVALPALRHGFSWATYYPHRVLRLYLPVIASLLVAAALILVIPRDPSTVAEGSWLRDAQATSVTSGSFFSEASLFRVTYDINNVLWSLRWEVVFSLLLPVFVFVASTLRKHALWLGIACAMLSIIGRTFSVDALVYLPVFMMGTLIAVRLHDIEEWGKRQHYLSTWLVLSSVAALFMVFSWLARPVFESGSPGNLILWGLSGAGAGIVIVLAVAWPACRSLLEVRPVQWIGKISFSLYLVHAPILGTFGFLFGDDLWWLTGVVGIPTSIIVAALFFRLVESPSQQLSRSVGKWSGRTVAKATAAPTV</sequence>
<dbReference type="InterPro" id="IPR002656">
    <property type="entry name" value="Acyl_transf_3_dom"/>
</dbReference>
<evidence type="ECO:0000256" key="1">
    <source>
        <dbReference type="SAM" id="Phobius"/>
    </source>
</evidence>
<organism evidence="3 4">
    <name type="scientific">Paramicrobacterium chengjingii</name>
    <dbReference type="NCBI Taxonomy" id="2769067"/>
    <lineage>
        <taxon>Bacteria</taxon>
        <taxon>Bacillati</taxon>
        <taxon>Actinomycetota</taxon>
        <taxon>Actinomycetes</taxon>
        <taxon>Micrococcales</taxon>
        <taxon>Microbacteriaceae</taxon>
        <taxon>Paramicrobacterium</taxon>
    </lineage>
</organism>
<feature type="transmembrane region" description="Helical" evidence="1">
    <location>
        <begin position="201"/>
        <end position="217"/>
    </location>
</feature>
<keyword evidence="1" id="KW-0812">Transmembrane</keyword>
<dbReference type="GO" id="GO:0016746">
    <property type="term" value="F:acyltransferase activity"/>
    <property type="evidence" value="ECO:0007669"/>
    <property type="project" value="UniProtKB-KW"/>
</dbReference>
<keyword evidence="1" id="KW-0472">Membrane</keyword>
<dbReference type="Proteomes" id="UP000662814">
    <property type="component" value="Chromosome"/>
</dbReference>
<keyword evidence="3" id="KW-0808">Transferase</keyword>
<dbReference type="PANTHER" id="PTHR23028">
    <property type="entry name" value="ACETYLTRANSFERASE"/>
    <property type="match status" value="1"/>
</dbReference>
<feature type="transmembrane region" description="Helical" evidence="1">
    <location>
        <begin position="12"/>
        <end position="30"/>
    </location>
</feature>
<keyword evidence="4" id="KW-1185">Reference proteome</keyword>
<keyword evidence="1" id="KW-1133">Transmembrane helix</keyword>
<name>A0ABX6YMX1_9MICO</name>
<dbReference type="EMBL" id="CP061169">
    <property type="protein sequence ID" value="QPZ40077.1"/>
    <property type="molecule type" value="Genomic_DNA"/>
</dbReference>